<reference evidence="4" key="1">
    <citation type="submission" date="2022-11" db="EMBL/GenBank/DDBJ databases">
        <authorList>
            <person name="Kikuchi T."/>
        </authorList>
    </citation>
    <scope>NUCLEOTIDE SEQUENCE</scope>
    <source>
        <strain evidence="4">PS1010</strain>
    </source>
</reference>
<comment type="caution">
    <text evidence="4">The sequence shown here is derived from an EMBL/GenBank/DDBJ whole genome shotgun (WGS) entry which is preliminary data.</text>
</comment>
<keyword evidence="5" id="KW-1185">Reference proteome</keyword>
<dbReference type="PROSITE" id="PS00028">
    <property type="entry name" value="ZINC_FINGER_C2H2_1"/>
    <property type="match status" value="1"/>
</dbReference>
<evidence type="ECO:0000259" key="3">
    <source>
        <dbReference type="PROSITE" id="PS50157"/>
    </source>
</evidence>
<name>A0A9P1IM34_9PELO</name>
<dbReference type="AlphaFoldDB" id="A0A9P1IM34"/>
<dbReference type="SMART" id="SM00355">
    <property type="entry name" value="ZnF_C2H2"/>
    <property type="match status" value="4"/>
</dbReference>
<organism evidence="4 5">
    <name type="scientific">Caenorhabditis angaria</name>
    <dbReference type="NCBI Taxonomy" id="860376"/>
    <lineage>
        <taxon>Eukaryota</taxon>
        <taxon>Metazoa</taxon>
        <taxon>Ecdysozoa</taxon>
        <taxon>Nematoda</taxon>
        <taxon>Chromadorea</taxon>
        <taxon>Rhabditida</taxon>
        <taxon>Rhabditina</taxon>
        <taxon>Rhabditomorpha</taxon>
        <taxon>Rhabditoidea</taxon>
        <taxon>Rhabditidae</taxon>
        <taxon>Peloderinae</taxon>
        <taxon>Caenorhabditis</taxon>
    </lineage>
</organism>
<keyword evidence="1" id="KW-0479">Metal-binding</keyword>
<feature type="region of interest" description="Disordered" evidence="2">
    <location>
        <begin position="1"/>
        <end position="23"/>
    </location>
</feature>
<gene>
    <name evidence="4" type="ORF">CAMP_LOCUS8389</name>
</gene>
<evidence type="ECO:0000313" key="4">
    <source>
        <dbReference type="EMBL" id="CAI5445752.1"/>
    </source>
</evidence>
<evidence type="ECO:0000313" key="5">
    <source>
        <dbReference type="Proteomes" id="UP001152747"/>
    </source>
</evidence>
<accession>A0A9P1IM34</accession>
<dbReference type="OrthoDB" id="5795386at2759"/>
<dbReference type="Proteomes" id="UP001152747">
    <property type="component" value="Unassembled WGS sequence"/>
</dbReference>
<dbReference type="Gene3D" id="3.30.160.60">
    <property type="entry name" value="Classic Zinc Finger"/>
    <property type="match status" value="1"/>
</dbReference>
<keyword evidence="1" id="KW-0863">Zinc-finger</keyword>
<dbReference type="GO" id="GO:0008270">
    <property type="term" value="F:zinc ion binding"/>
    <property type="evidence" value="ECO:0007669"/>
    <property type="project" value="UniProtKB-KW"/>
</dbReference>
<sequence length="379" mass="44946">MSEDGQSSSDSFSIRRSSRCKQKPAPKYVYDYKEFYDKNAIVVKKLKLPKKKLISQIKKSDRNKKYDDIFSSVVQSAKYIDSLDESSSENNSEDEYERLINQLDRELEKEEKRNSQENPIEDTNIVIRRQESEENLEPEIVEIVRFVCSCKNEFEDHLECHKHIIDNHSNSTFYQCSDCGMNYDRIHKNNVCFICNEFTLNLMDHLSNHYRDSTNHRAVMECRFCTRQFLTVTEVIEHEEAKHGNNRKFRNYKKAVCPECGLEATYRENLISHYNEHFSVELLFELVSQLQGRMRIEKEDCPFCRSLMVSNRKAFRKHLLHMHYDACKALLADKTMESQKSDLEVKKEVFEMTEASTIPMKRIKTEVKQELLDEDYPHF</sequence>
<dbReference type="PROSITE" id="PS50157">
    <property type="entry name" value="ZINC_FINGER_C2H2_2"/>
    <property type="match status" value="1"/>
</dbReference>
<dbReference type="EMBL" id="CANHGI010000003">
    <property type="protein sequence ID" value="CAI5445752.1"/>
    <property type="molecule type" value="Genomic_DNA"/>
</dbReference>
<evidence type="ECO:0000256" key="2">
    <source>
        <dbReference type="SAM" id="MobiDB-lite"/>
    </source>
</evidence>
<proteinExistence type="predicted"/>
<feature type="domain" description="C2H2-type" evidence="3">
    <location>
        <begin position="220"/>
        <end position="248"/>
    </location>
</feature>
<keyword evidence="1" id="KW-0862">Zinc</keyword>
<protein>
    <recommendedName>
        <fullName evidence="3">C2H2-type domain-containing protein</fullName>
    </recommendedName>
</protein>
<evidence type="ECO:0000256" key="1">
    <source>
        <dbReference type="PROSITE-ProRule" id="PRU00042"/>
    </source>
</evidence>
<dbReference type="InterPro" id="IPR013087">
    <property type="entry name" value="Znf_C2H2_type"/>
</dbReference>